<evidence type="ECO:0000313" key="10">
    <source>
        <dbReference type="Proteomes" id="UP000228495"/>
    </source>
</evidence>
<sequence>MNNQTALWGLLYVNGMLLAGIAGVVVVGVNQTQPNSSIHKNGTVLSSTDNVVQTAYTLAPYIPSGKEYEAITENISTYSRPALNLLYKTPHEQKSFVFEPEVIASFYTTEVTTHELYVVLDTDIIKQHVANIAQEFNRNSTYEYASKEYSSVDRVLNEEPLVQTLISEFVARMNGTVKAEIVITEYIDESPATKGDISDMYLEVDKSQQKLYLWENKKIAGTYVISTGLSGPTPNGTHHIINHASNAWSPIANVWTPYWMAFAFNSDAHAWLGFHELPYWDGANGEKIRRSFDTLGKPATGGCIQLDIGDAKKVFDWAKDSMIVLIHD</sequence>
<evidence type="ECO:0000256" key="5">
    <source>
        <dbReference type="ARBA" id="ARBA00023316"/>
    </source>
</evidence>
<dbReference type="PANTHER" id="PTHR30582:SF2">
    <property type="entry name" value="L,D-TRANSPEPTIDASE YCIB-RELATED"/>
    <property type="match status" value="1"/>
</dbReference>
<name>A0A2H0BHT1_UNCKA</name>
<evidence type="ECO:0000256" key="2">
    <source>
        <dbReference type="ARBA" id="ARBA00022679"/>
    </source>
</evidence>
<evidence type="ECO:0000256" key="4">
    <source>
        <dbReference type="ARBA" id="ARBA00022984"/>
    </source>
</evidence>
<reference evidence="9 10" key="1">
    <citation type="submission" date="2017-09" db="EMBL/GenBank/DDBJ databases">
        <title>Depth-based differentiation of microbial function through sediment-hosted aquifers and enrichment of novel symbionts in the deep terrestrial subsurface.</title>
        <authorList>
            <person name="Probst A.J."/>
            <person name="Ladd B."/>
            <person name="Jarett J.K."/>
            <person name="Geller-Mcgrath D.E."/>
            <person name="Sieber C.M."/>
            <person name="Emerson J.B."/>
            <person name="Anantharaman K."/>
            <person name="Thomas B.C."/>
            <person name="Malmstrom R."/>
            <person name="Stieglmeier M."/>
            <person name="Klingl A."/>
            <person name="Woyke T."/>
            <person name="Ryan C.M."/>
            <person name="Banfield J.F."/>
        </authorList>
    </citation>
    <scope>NUCLEOTIDE SEQUENCE [LARGE SCALE GENOMIC DNA]</scope>
    <source>
        <strain evidence="9">CG22_combo_CG10-13_8_21_14_all_39_12</strain>
    </source>
</reference>
<dbReference type="GO" id="GO:0005576">
    <property type="term" value="C:extracellular region"/>
    <property type="evidence" value="ECO:0007669"/>
    <property type="project" value="TreeGrafter"/>
</dbReference>
<dbReference type="InterPro" id="IPR050979">
    <property type="entry name" value="LD-transpeptidase"/>
</dbReference>
<keyword evidence="3 6" id="KW-0133">Cell shape</keyword>
<dbReference type="AlphaFoldDB" id="A0A2H0BHT1"/>
<evidence type="ECO:0000256" key="1">
    <source>
        <dbReference type="ARBA" id="ARBA00004752"/>
    </source>
</evidence>
<feature type="transmembrane region" description="Helical" evidence="7">
    <location>
        <begin position="6"/>
        <end position="29"/>
    </location>
</feature>
<accession>A0A2H0BHT1</accession>
<evidence type="ECO:0000256" key="3">
    <source>
        <dbReference type="ARBA" id="ARBA00022960"/>
    </source>
</evidence>
<dbReference type="GO" id="GO:0071972">
    <property type="term" value="F:peptidoglycan L,D-transpeptidase activity"/>
    <property type="evidence" value="ECO:0007669"/>
    <property type="project" value="TreeGrafter"/>
</dbReference>
<evidence type="ECO:0000256" key="7">
    <source>
        <dbReference type="SAM" id="Phobius"/>
    </source>
</evidence>
<dbReference type="InterPro" id="IPR005490">
    <property type="entry name" value="LD_TPept_cat_dom"/>
</dbReference>
<dbReference type="GO" id="GO:0016740">
    <property type="term" value="F:transferase activity"/>
    <property type="evidence" value="ECO:0007669"/>
    <property type="project" value="UniProtKB-KW"/>
</dbReference>
<dbReference type="CDD" id="cd16913">
    <property type="entry name" value="YkuD_like"/>
    <property type="match status" value="1"/>
</dbReference>
<organism evidence="9 10">
    <name type="scientific">candidate division WWE3 bacterium CG22_combo_CG10-13_8_21_14_all_39_12</name>
    <dbReference type="NCBI Taxonomy" id="1975094"/>
    <lineage>
        <taxon>Bacteria</taxon>
        <taxon>Katanobacteria</taxon>
    </lineage>
</organism>
<dbReference type="Gene3D" id="2.40.440.10">
    <property type="entry name" value="L,D-transpeptidase catalytic domain-like"/>
    <property type="match status" value="1"/>
</dbReference>
<keyword evidence="5 6" id="KW-0961">Cell wall biogenesis/degradation</keyword>
<dbReference type="GO" id="GO:0018104">
    <property type="term" value="P:peptidoglycan-protein cross-linking"/>
    <property type="evidence" value="ECO:0007669"/>
    <property type="project" value="TreeGrafter"/>
</dbReference>
<feature type="active site" description="Proton donor/acceptor" evidence="6">
    <location>
        <position position="275"/>
    </location>
</feature>
<gene>
    <name evidence="9" type="ORF">COX05_02340</name>
</gene>
<dbReference type="Proteomes" id="UP000228495">
    <property type="component" value="Unassembled WGS sequence"/>
</dbReference>
<dbReference type="PANTHER" id="PTHR30582">
    <property type="entry name" value="L,D-TRANSPEPTIDASE"/>
    <property type="match status" value="1"/>
</dbReference>
<keyword evidence="7" id="KW-0812">Transmembrane</keyword>
<comment type="pathway">
    <text evidence="1 6">Cell wall biogenesis; peptidoglycan biosynthesis.</text>
</comment>
<protein>
    <recommendedName>
        <fullName evidence="8">L,D-TPase catalytic domain-containing protein</fullName>
    </recommendedName>
</protein>
<evidence type="ECO:0000313" key="9">
    <source>
        <dbReference type="EMBL" id="PIP56570.1"/>
    </source>
</evidence>
<evidence type="ECO:0000259" key="8">
    <source>
        <dbReference type="PROSITE" id="PS52029"/>
    </source>
</evidence>
<evidence type="ECO:0000256" key="6">
    <source>
        <dbReference type="PROSITE-ProRule" id="PRU01373"/>
    </source>
</evidence>
<dbReference type="InterPro" id="IPR038063">
    <property type="entry name" value="Transpep_catalytic_dom"/>
</dbReference>
<dbReference type="UniPathway" id="UPA00219"/>
<comment type="caution">
    <text evidence="9">The sequence shown here is derived from an EMBL/GenBank/DDBJ whole genome shotgun (WGS) entry which is preliminary data.</text>
</comment>
<dbReference type="EMBL" id="PCSU01000038">
    <property type="protein sequence ID" value="PIP56570.1"/>
    <property type="molecule type" value="Genomic_DNA"/>
</dbReference>
<dbReference type="PROSITE" id="PS52029">
    <property type="entry name" value="LD_TPASE"/>
    <property type="match status" value="1"/>
</dbReference>
<keyword evidence="7" id="KW-1133">Transmembrane helix</keyword>
<dbReference type="Pfam" id="PF03734">
    <property type="entry name" value="YkuD"/>
    <property type="match status" value="1"/>
</dbReference>
<feature type="domain" description="L,D-TPase catalytic" evidence="8">
    <location>
        <begin position="200"/>
        <end position="327"/>
    </location>
</feature>
<keyword evidence="2" id="KW-0808">Transferase</keyword>
<dbReference type="SUPFAM" id="SSF141523">
    <property type="entry name" value="L,D-transpeptidase catalytic domain-like"/>
    <property type="match status" value="1"/>
</dbReference>
<keyword evidence="4 6" id="KW-0573">Peptidoglycan synthesis</keyword>
<proteinExistence type="predicted"/>
<feature type="active site" description="Nucleophile" evidence="6">
    <location>
        <position position="303"/>
    </location>
</feature>
<dbReference type="GO" id="GO:0071555">
    <property type="term" value="P:cell wall organization"/>
    <property type="evidence" value="ECO:0007669"/>
    <property type="project" value="UniProtKB-UniRule"/>
</dbReference>
<keyword evidence="7" id="KW-0472">Membrane</keyword>
<dbReference type="GO" id="GO:0008360">
    <property type="term" value="P:regulation of cell shape"/>
    <property type="evidence" value="ECO:0007669"/>
    <property type="project" value="UniProtKB-UniRule"/>
</dbReference>